<proteinExistence type="predicted"/>
<gene>
    <name evidence="3" type="ORF">ISN45_Aa01g034860</name>
</gene>
<dbReference type="PANTHER" id="PTHR48449">
    <property type="entry name" value="DUF1985 DOMAIN-CONTAINING PROTEIN"/>
    <property type="match status" value="1"/>
</dbReference>
<evidence type="ECO:0000256" key="1">
    <source>
        <dbReference type="SAM" id="MobiDB-lite"/>
    </source>
</evidence>
<feature type="domain" description="DUF1985" evidence="2">
    <location>
        <begin position="85"/>
        <end position="213"/>
    </location>
</feature>
<sequence>MNTSESTVKLVLPKRIFKHGTEPVGLERINMCSSLKLVGLVKDLLGSDFEKLEKSFLSTIIKLGQDKTVTFSGKLVNYLLQRRIITKEEELWFTFGEQPMRFSLREFFLTTGLPCSVVGGTSNKKGDRKKKTYSWMKDGIKLKELIRILKNRKGTMKPDEKVRIGAIILVEGILLAQHADLKIPVVRLLRAKDFEEYCSYPWGKCVYDTLVKSVVKLTSNHLLRIKASDWINGYVDLVASREIVMGIKENGELGKQTEDNLTRLCSLDECNEKLDKLTRLVTLQDIKIKSLEIVLGVKENAEQGKQTQEKEVVEEDTHIDSVTPSKKKKRTREIIEEEEDEDKEEGENGNNESADILKSRNIIGDDTSFVLSGSKVNRTSKGGMKIAEDSSKGARENDESTMRRCQTQVLSDDDEEDDILTITQLLRLKKKKYSAVKNIGGDTSERIGKRSRLEANSIDSGPCQKLDLIRDETVQSTEIEQRNKETDETGSMLRKNVVSAPETSLCDVELNVYGSNAEKKTMIDDDSEEPKCLPREDGTITREMVRSDKKCCSEAEKEDADGRINEKVLALKADNIISNPHQKLASGCANGDKTSKAYKRKVLKPSVGDQGQACLRHDDGIGSEETMNSNEVFEKRNNDLGEGDNDTTEKRFQKLQVLALSLEERIIKAERTVEWLNERRAMKQGKIAAPPLSYVVLD</sequence>
<dbReference type="Pfam" id="PF09331">
    <property type="entry name" value="DUF1985"/>
    <property type="match status" value="1"/>
</dbReference>
<keyword evidence="4" id="KW-1185">Reference proteome</keyword>
<feature type="compositionally biased region" description="Acidic residues" evidence="1">
    <location>
        <begin position="335"/>
        <end position="347"/>
    </location>
</feature>
<evidence type="ECO:0000313" key="3">
    <source>
        <dbReference type="EMBL" id="KAG7594751.1"/>
    </source>
</evidence>
<dbReference type="Proteomes" id="UP000694240">
    <property type="component" value="Chromosome 6"/>
</dbReference>
<feature type="region of interest" description="Disordered" evidence="1">
    <location>
        <begin position="304"/>
        <end position="358"/>
    </location>
</feature>
<dbReference type="EMBL" id="JAEFBK010000006">
    <property type="protein sequence ID" value="KAG7594751.1"/>
    <property type="molecule type" value="Genomic_DNA"/>
</dbReference>
<dbReference type="AlphaFoldDB" id="A0A8T2CHV4"/>
<organism evidence="3 4">
    <name type="scientific">Arabidopsis thaliana x Arabidopsis arenosa</name>
    <dbReference type="NCBI Taxonomy" id="1240361"/>
    <lineage>
        <taxon>Eukaryota</taxon>
        <taxon>Viridiplantae</taxon>
        <taxon>Streptophyta</taxon>
        <taxon>Embryophyta</taxon>
        <taxon>Tracheophyta</taxon>
        <taxon>Spermatophyta</taxon>
        <taxon>Magnoliopsida</taxon>
        <taxon>eudicotyledons</taxon>
        <taxon>Gunneridae</taxon>
        <taxon>Pentapetalae</taxon>
        <taxon>rosids</taxon>
        <taxon>malvids</taxon>
        <taxon>Brassicales</taxon>
        <taxon>Brassicaceae</taxon>
        <taxon>Camelineae</taxon>
        <taxon>Arabidopsis</taxon>
    </lineage>
</organism>
<evidence type="ECO:0000313" key="4">
    <source>
        <dbReference type="Proteomes" id="UP000694240"/>
    </source>
</evidence>
<name>A0A8T2CHV4_9BRAS</name>
<dbReference type="InterPro" id="IPR015410">
    <property type="entry name" value="DUF1985"/>
</dbReference>
<dbReference type="PANTHER" id="PTHR48449:SF1">
    <property type="entry name" value="DUF1985 DOMAIN-CONTAINING PROTEIN"/>
    <property type="match status" value="1"/>
</dbReference>
<reference evidence="3 4" key="1">
    <citation type="submission" date="2020-12" db="EMBL/GenBank/DDBJ databases">
        <title>Concerted genomic and epigenomic changes stabilize Arabidopsis allopolyploids.</title>
        <authorList>
            <person name="Chen Z."/>
        </authorList>
    </citation>
    <scope>NUCLEOTIDE SEQUENCE [LARGE SCALE GENOMIC DNA]</scope>
    <source>
        <strain evidence="3">Allo738</strain>
        <tissue evidence="3">Leaf</tissue>
    </source>
</reference>
<protein>
    <recommendedName>
        <fullName evidence="2">DUF1985 domain-containing protein</fullName>
    </recommendedName>
</protein>
<comment type="caution">
    <text evidence="3">The sequence shown here is derived from an EMBL/GenBank/DDBJ whole genome shotgun (WGS) entry which is preliminary data.</text>
</comment>
<evidence type="ECO:0000259" key="2">
    <source>
        <dbReference type="Pfam" id="PF09331"/>
    </source>
</evidence>
<feature type="compositionally biased region" description="Basic and acidic residues" evidence="1">
    <location>
        <begin position="304"/>
        <end position="319"/>
    </location>
</feature>
<accession>A0A8T2CHV4</accession>